<dbReference type="OrthoDB" id="581140at2"/>
<dbReference type="RefSeq" id="WP_092205863.1">
    <property type="nucleotide sequence ID" value="NZ_FOVN01000001.1"/>
</dbReference>
<feature type="chain" id="PRO_5011670701" description="Cell wall anchor protein" evidence="1">
    <location>
        <begin position="28"/>
        <end position="487"/>
    </location>
</feature>
<sequence length="487" mass="52156">MKTKKLLLKTFSLLAFLIMLMPSYAQVGIGTLTPDSSAMLDVTSTSKGMLTPRLTSAERLAISNPANGLLVYDTSENAFYFYKGSVWTKIDSEVRTNYKLIKSATDLSSELTAGGGSEYKLDANTLYEINGAISISNPINLNNSYVLGLDTNEDKLIKTSGGSLFIGNKGGSLKNVTLVNSTGSIFNLAGSASENLIIRDLVIANSASVGTINSYGLVFTSVIQFVGNTTGIVYSNITNLLISNVGWFSSNAGTYETYTGTFNSIEKQGGFMVINGSNKGIDVSSNPTVANAVLNGVTFSGTSTEYVKKYTVGTYPNYNFNNSWTVNCPGIKLESDEVATANIYYDGTITTGFVQTVANGSPFNLTGNSNSNSTTVVNVLRTASPQNNRITYLGKRTRTFQVNAALSVRGNSGVGDYYAFFIRKNGTTSLVETNTLMRVNNTSDISSNAISGTVELATNDYIEIWGMRLTGSGTNSITVFSLNLNMR</sequence>
<evidence type="ECO:0008006" key="4">
    <source>
        <dbReference type="Google" id="ProtNLM"/>
    </source>
</evidence>
<dbReference type="Proteomes" id="UP000198705">
    <property type="component" value="Unassembled WGS sequence"/>
</dbReference>
<keyword evidence="3" id="KW-1185">Reference proteome</keyword>
<dbReference type="EMBL" id="FOVN01000001">
    <property type="protein sequence ID" value="SFN41396.1"/>
    <property type="molecule type" value="Genomic_DNA"/>
</dbReference>
<evidence type="ECO:0000313" key="3">
    <source>
        <dbReference type="Proteomes" id="UP000198705"/>
    </source>
</evidence>
<reference evidence="3" key="1">
    <citation type="submission" date="2016-10" db="EMBL/GenBank/DDBJ databases">
        <authorList>
            <person name="Varghese N."/>
            <person name="Submissions S."/>
        </authorList>
    </citation>
    <scope>NUCLEOTIDE SEQUENCE [LARGE SCALE GENOMIC DNA]</scope>
    <source>
        <strain evidence="3">DSM 23925</strain>
    </source>
</reference>
<evidence type="ECO:0000313" key="2">
    <source>
        <dbReference type="EMBL" id="SFN41396.1"/>
    </source>
</evidence>
<accession>A0A1I4YTP4</accession>
<name>A0A1I4YTP4_9FLAO</name>
<keyword evidence="1" id="KW-0732">Signal</keyword>
<organism evidence="2 3">
    <name type="scientific">Bizionia echini</name>
    <dbReference type="NCBI Taxonomy" id="649333"/>
    <lineage>
        <taxon>Bacteria</taxon>
        <taxon>Pseudomonadati</taxon>
        <taxon>Bacteroidota</taxon>
        <taxon>Flavobacteriia</taxon>
        <taxon>Flavobacteriales</taxon>
        <taxon>Flavobacteriaceae</taxon>
        <taxon>Bizionia</taxon>
    </lineage>
</organism>
<proteinExistence type="predicted"/>
<protein>
    <recommendedName>
        <fullName evidence="4">Cell wall anchor protein</fullName>
    </recommendedName>
</protein>
<dbReference type="AlphaFoldDB" id="A0A1I4YTP4"/>
<evidence type="ECO:0000256" key="1">
    <source>
        <dbReference type="SAM" id="SignalP"/>
    </source>
</evidence>
<feature type="signal peptide" evidence="1">
    <location>
        <begin position="1"/>
        <end position="27"/>
    </location>
</feature>
<dbReference type="STRING" id="649333.SAMN04487989_101283"/>
<gene>
    <name evidence="2" type="ORF">SAMN04487989_101283</name>
</gene>